<evidence type="ECO:0000256" key="1">
    <source>
        <dbReference type="ARBA" id="ARBA00008668"/>
    </source>
</evidence>
<sequence>MAAGNIAPQILTLLSILSSTVNSIDFNYPAVFNFGDSNSDTGDLAAGLGFLPGPPYGRAYFKTPTARFCDGRLIVDFLSKVSISNLAKHCLFNCMQNDFVYTLITLAPLLLS</sequence>
<name>A0A9Q0UWP8_SALVM</name>
<evidence type="ECO:0000256" key="2">
    <source>
        <dbReference type="SAM" id="SignalP"/>
    </source>
</evidence>
<dbReference type="PANTHER" id="PTHR22835">
    <property type="entry name" value="ZINC FINGER FYVE DOMAIN CONTAINING PROTEIN"/>
    <property type="match status" value="1"/>
</dbReference>
<gene>
    <name evidence="3" type="ORF">OIU85_019588</name>
</gene>
<dbReference type="PANTHER" id="PTHR22835:SF536">
    <property type="entry name" value="OS05G0401000 PROTEIN"/>
    <property type="match status" value="1"/>
</dbReference>
<reference evidence="3" key="2">
    <citation type="journal article" date="2023" name="Int. J. Mol. Sci.">
        <title>De Novo Assembly and Annotation of 11 Diverse Shrub Willow (Salix) Genomes Reveals Novel Gene Organization in Sex-Linked Regions.</title>
        <authorList>
            <person name="Hyden B."/>
            <person name="Feng K."/>
            <person name="Yates T.B."/>
            <person name="Jawdy S."/>
            <person name="Cereghino C."/>
            <person name="Smart L.B."/>
            <person name="Muchero W."/>
        </authorList>
    </citation>
    <scope>NUCLEOTIDE SEQUENCE [LARGE SCALE GENOMIC DNA]</scope>
    <source>
        <tissue evidence="3">Shoot tip</tissue>
    </source>
</reference>
<protein>
    <submittedName>
        <fullName evidence="3">2 putative-RELATED</fullName>
    </submittedName>
</protein>
<dbReference type="InterPro" id="IPR036514">
    <property type="entry name" value="SGNH_hydro_sf"/>
</dbReference>
<feature type="signal peptide" evidence="2">
    <location>
        <begin position="1"/>
        <end position="23"/>
    </location>
</feature>
<feature type="chain" id="PRO_5040283782" evidence="2">
    <location>
        <begin position="24"/>
        <end position="112"/>
    </location>
</feature>
<dbReference type="EMBL" id="JAPFFL010000003">
    <property type="protein sequence ID" value="KAJ6737538.1"/>
    <property type="molecule type" value="Genomic_DNA"/>
</dbReference>
<organism evidence="3 4">
    <name type="scientific">Salix viminalis</name>
    <name type="common">Common osier</name>
    <name type="synonym">Basket willow</name>
    <dbReference type="NCBI Taxonomy" id="40686"/>
    <lineage>
        <taxon>Eukaryota</taxon>
        <taxon>Viridiplantae</taxon>
        <taxon>Streptophyta</taxon>
        <taxon>Embryophyta</taxon>
        <taxon>Tracheophyta</taxon>
        <taxon>Spermatophyta</taxon>
        <taxon>Magnoliopsida</taxon>
        <taxon>eudicotyledons</taxon>
        <taxon>Gunneridae</taxon>
        <taxon>Pentapetalae</taxon>
        <taxon>rosids</taxon>
        <taxon>fabids</taxon>
        <taxon>Malpighiales</taxon>
        <taxon>Salicaceae</taxon>
        <taxon>Saliceae</taxon>
        <taxon>Salix</taxon>
    </lineage>
</organism>
<comment type="similarity">
    <text evidence="1">Belongs to the 'GDSL' lipolytic enzyme family.</text>
</comment>
<comment type="caution">
    <text evidence="3">The sequence shown here is derived from an EMBL/GenBank/DDBJ whole genome shotgun (WGS) entry which is preliminary data.</text>
</comment>
<dbReference type="OrthoDB" id="1600564at2759"/>
<reference evidence="3" key="1">
    <citation type="submission" date="2022-11" db="EMBL/GenBank/DDBJ databases">
        <authorList>
            <person name="Hyden B.L."/>
            <person name="Feng K."/>
            <person name="Yates T."/>
            <person name="Jawdy S."/>
            <person name="Smart L.B."/>
            <person name="Muchero W."/>
        </authorList>
    </citation>
    <scope>NUCLEOTIDE SEQUENCE</scope>
    <source>
        <tissue evidence="3">Shoot tip</tissue>
    </source>
</reference>
<evidence type="ECO:0000313" key="4">
    <source>
        <dbReference type="Proteomes" id="UP001151529"/>
    </source>
</evidence>
<dbReference type="Gene3D" id="3.40.50.1110">
    <property type="entry name" value="SGNH hydrolase"/>
    <property type="match status" value="1"/>
</dbReference>
<keyword evidence="2" id="KW-0732">Signal</keyword>
<evidence type="ECO:0000313" key="3">
    <source>
        <dbReference type="EMBL" id="KAJ6737538.1"/>
    </source>
</evidence>
<dbReference type="AlphaFoldDB" id="A0A9Q0UWP8"/>
<accession>A0A9Q0UWP8</accession>
<keyword evidence="4" id="KW-1185">Reference proteome</keyword>
<proteinExistence type="inferred from homology"/>
<dbReference type="Proteomes" id="UP001151529">
    <property type="component" value="Chromosome 5"/>
</dbReference>